<name>A0A839V2Z9_9PROT</name>
<evidence type="ECO:0000313" key="2">
    <source>
        <dbReference type="EMBL" id="MBB3174900.1"/>
    </source>
</evidence>
<dbReference type="Pfam" id="PF01042">
    <property type="entry name" value="Ribonuc_L-PSP"/>
    <property type="match status" value="1"/>
</dbReference>
<proteinExistence type="predicted"/>
<feature type="region of interest" description="Disordered" evidence="1">
    <location>
        <begin position="1"/>
        <end position="21"/>
    </location>
</feature>
<comment type="caution">
    <text evidence="2">The sequence shown here is derived from an EMBL/GenBank/DDBJ whole genome shotgun (WGS) entry which is preliminary data.</text>
</comment>
<gene>
    <name evidence="2" type="ORF">FHR90_002747</name>
    <name evidence="3" type="ORF">HUK83_08540</name>
</gene>
<keyword evidence="4" id="KW-1185">Reference proteome</keyword>
<evidence type="ECO:0000313" key="3">
    <source>
        <dbReference type="EMBL" id="NVN30380.1"/>
    </source>
</evidence>
<dbReference type="Gene3D" id="3.30.1330.40">
    <property type="entry name" value="RutC-like"/>
    <property type="match status" value="1"/>
</dbReference>
<reference evidence="2 4" key="2">
    <citation type="submission" date="2020-08" db="EMBL/GenBank/DDBJ databases">
        <title>Genomic Encyclopedia of Type Strains, Phase III (KMG-III): the genomes of soil and plant-associated and newly described type strains.</title>
        <authorList>
            <person name="Whitman W."/>
        </authorList>
    </citation>
    <scope>NUCLEOTIDE SEQUENCE [LARGE SCALE GENOMIC DNA]</scope>
    <source>
        <strain evidence="2 4">CECT 8088</strain>
    </source>
</reference>
<reference evidence="3 5" key="1">
    <citation type="submission" date="2020-06" db="EMBL/GenBank/DDBJ databases">
        <title>Description of novel acetic acid bacteria.</title>
        <authorList>
            <person name="Sombolestani A."/>
        </authorList>
    </citation>
    <scope>NUCLEOTIDE SEQUENCE [LARGE SCALE GENOMIC DNA]</scope>
    <source>
        <strain evidence="3 5">LMG 26838</strain>
    </source>
</reference>
<dbReference type="Proteomes" id="UP000557688">
    <property type="component" value="Unassembled WGS sequence"/>
</dbReference>
<evidence type="ECO:0000256" key="1">
    <source>
        <dbReference type="SAM" id="MobiDB-lite"/>
    </source>
</evidence>
<evidence type="ECO:0000313" key="4">
    <source>
        <dbReference type="Proteomes" id="UP000557688"/>
    </source>
</evidence>
<dbReference type="AlphaFoldDB" id="A0A839V2Z9"/>
<dbReference type="Proteomes" id="UP000565205">
    <property type="component" value="Unassembled WGS sequence"/>
</dbReference>
<accession>A0A839V2Z9</accession>
<dbReference type="EMBL" id="JABXXQ010000144">
    <property type="protein sequence ID" value="NVN30380.1"/>
    <property type="molecule type" value="Genomic_DNA"/>
</dbReference>
<protein>
    <submittedName>
        <fullName evidence="2">Uncharacterized protein</fullName>
    </submittedName>
</protein>
<dbReference type="SUPFAM" id="SSF55298">
    <property type="entry name" value="YjgF-like"/>
    <property type="match status" value="1"/>
</dbReference>
<evidence type="ECO:0000313" key="5">
    <source>
        <dbReference type="Proteomes" id="UP000565205"/>
    </source>
</evidence>
<organism evidence="2 4">
    <name type="scientific">Endobacter medicaginis</name>
    <dbReference type="NCBI Taxonomy" id="1181271"/>
    <lineage>
        <taxon>Bacteria</taxon>
        <taxon>Pseudomonadati</taxon>
        <taxon>Pseudomonadota</taxon>
        <taxon>Alphaproteobacteria</taxon>
        <taxon>Acetobacterales</taxon>
        <taxon>Acetobacteraceae</taxon>
        <taxon>Endobacter</taxon>
    </lineage>
</organism>
<dbReference type="EMBL" id="JACHXV010000013">
    <property type="protein sequence ID" value="MBB3174900.1"/>
    <property type="molecule type" value="Genomic_DNA"/>
</dbReference>
<dbReference type="InterPro" id="IPR006175">
    <property type="entry name" value="YjgF/YER057c/UK114"/>
</dbReference>
<dbReference type="RefSeq" id="WP_176623870.1">
    <property type="nucleotide sequence ID" value="NZ_JABXXQ010000144.1"/>
</dbReference>
<sequence length="146" mass="15924">MSSSTLSRPPAPAETTDAGVETGDLCTLPQRLERRDCFRRVKRIGAGAELRIRGLRDETGARRPLSEQCRRALADGAELLAGEGGSLSDVVRVVYVVRDPDSFAACYPLLRAAFEDSRPAVALRMVTAFDRPDIEIEVELIARLPG</sequence>
<dbReference type="InterPro" id="IPR035959">
    <property type="entry name" value="RutC-like_sf"/>
</dbReference>